<name>A0A2G9U7S6_TELCI</name>
<evidence type="ECO:0000259" key="3">
    <source>
        <dbReference type="Pfam" id="PF00135"/>
    </source>
</evidence>
<keyword evidence="2" id="KW-0732">Signal</keyword>
<feature type="compositionally biased region" description="Polar residues" evidence="1">
    <location>
        <begin position="340"/>
        <end position="354"/>
    </location>
</feature>
<sequence length="456" mass="49505">MPSMIAKYYVEMLILLLSSTVAIAIGQSYVSVPTSYGVVQGRTVDYDVFLGIPYAQPPVGDLRFRAPRQANPYNTAGNRSASAAVMVFIDGSNGFGKGGWDESTQKGMVRNLVSRGVVVVTLQYRLGALGFFTTYTAEVQPNIGMLDQYLTTQKTTASWMIVRDDAFLPDSIENLAARRPRIPIIIGTVQDENADYAFKLISTGESNESQGEMFNNWMLDFARQNRLDPNTANQVSQIISQNYNVSPSGPLYDASTSAPQFNYNGNQMLNNGYQPNDAGYGNTYSNPAGCECQSSAGCVPCDQNPAVATNPYGGQVLVNNDQNSYGNLVGGYRNTAGINPPQNLGNTFPNNGYSNQYAGPNNQNNGYGNQNGGYNQPAGQGSNQYPVAGSANEFSPQYDQNARNTPQYDVQPVQTQSTYSPVTFPPGTAMNVKYQSNAPQSNTFQFTYQLKNVPGK</sequence>
<dbReference type="OrthoDB" id="5842897at2759"/>
<dbReference type="EMBL" id="KZ348346">
    <property type="protein sequence ID" value="PIO66319.1"/>
    <property type="molecule type" value="Genomic_DNA"/>
</dbReference>
<feature type="domain" description="Carboxylesterase type B" evidence="3">
    <location>
        <begin position="79"/>
        <end position="150"/>
    </location>
</feature>
<feature type="compositionally biased region" description="Polar residues" evidence="1">
    <location>
        <begin position="392"/>
        <end position="404"/>
    </location>
</feature>
<dbReference type="Pfam" id="PF00135">
    <property type="entry name" value="COesterase"/>
    <property type="match status" value="2"/>
</dbReference>
<proteinExistence type="predicted"/>
<organism evidence="4 5">
    <name type="scientific">Teladorsagia circumcincta</name>
    <name type="common">Brown stomach worm</name>
    <name type="synonym">Ostertagia circumcincta</name>
    <dbReference type="NCBI Taxonomy" id="45464"/>
    <lineage>
        <taxon>Eukaryota</taxon>
        <taxon>Metazoa</taxon>
        <taxon>Ecdysozoa</taxon>
        <taxon>Nematoda</taxon>
        <taxon>Chromadorea</taxon>
        <taxon>Rhabditida</taxon>
        <taxon>Rhabditina</taxon>
        <taxon>Rhabditomorpha</taxon>
        <taxon>Strongyloidea</taxon>
        <taxon>Trichostrongylidae</taxon>
        <taxon>Teladorsagia</taxon>
    </lineage>
</organism>
<feature type="region of interest" description="Disordered" evidence="1">
    <location>
        <begin position="340"/>
        <end position="404"/>
    </location>
</feature>
<dbReference type="Gene3D" id="3.40.50.1820">
    <property type="entry name" value="alpha/beta hydrolase"/>
    <property type="match status" value="2"/>
</dbReference>
<feature type="chain" id="PRO_5013701634" evidence="2">
    <location>
        <begin position="27"/>
        <end position="456"/>
    </location>
</feature>
<gene>
    <name evidence="4" type="ORF">TELCIR_11973</name>
</gene>
<evidence type="ECO:0000313" key="5">
    <source>
        <dbReference type="Proteomes" id="UP000230423"/>
    </source>
</evidence>
<reference evidence="4 5" key="1">
    <citation type="submission" date="2015-09" db="EMBL/GenBank/DDBJ databases">
        <title>Draft genome of the parasitic nematode Teladorsagia circumcincta isolate WARC Sus (inbred).</title>
        <authorList>
            <person name="Mitreva M."/>
        </authorList>
    </citation>
    <scope>NUCLEOTIDE SEQUENCE [LARGE SCALE GENOMIC DNA]</scope>
    <source>
        <strain evidence="4 5">S</strain>
    </source>
</reference>
<dbReference type="SUPFAM" id="SSF53474">
    <property type="entry name" value="alpha/beta-Hydrolases"/>
    <property type="match status" value="1"/>
</dbReference>
<protein>
    <submittedName>
        <fullName evidence="4">Carboxylesterase</fullName>
    </submittedName>
</protein>
<dbReference type="AlphaFoldDB" id="A0A2G9U7S6"/>
<dbReference type="PANTHER" id="PTHR11559">
    <property type="entry name" value="CARBOXYLESTERASE"/>
    <property type="match status" value="1"/>
</dbReference>
<dbReference type="InterPro" id="IPR050309">
    <property type="entry name" value="Type-B_Carboxylest/Lipase"/>
</dbReference>
<feature type="signal peptide" evidence="2">
    <location>
        <begin position="1"/>
        <end position="26"/>
    </location>
</feature>
<dbReference type="InterPro" id="IPR029058">
    <property type="entry name" value="AB_hydrolase_fold"/>
</dbReference>
<evidence type="ECO:0000313" key="4">
    <source>
        <dbReference type="EMBL" id="PIO66319.1"/>
    </source>
</evidence>
<feature type="domain" description="Carboxylesterase type B" evidence="3">
    <location>
        <begin position="31"/>
        <end position="75"/>
    </location>
</feature>
<evidence type="ECO:0000256" key="2">
    <source>
        <dbReference type="SAM" id="SignalP"/>
    </source>
</evidence>
<feature type="compositionally biased region" description="Low complexity" evidence="1">
    <location>
        <begin position="355"/>
        <end position="381"/>
    </location>
</feature>
<evidence type="ECO:0000256" key="1">
    <source>
        <dbReference type="SAM" id="MobiDB-lite"/>
    </source>
</evidence>
<dbReference type="InterPro" id="IPR002018">
    <property type="entry name" value="CarbesteraseB"/>
</dbReference>
<accession>A0A2G9U7S6</accession>
<dbReference type="Proteomes" id="UP000230423">
    <property type="component" value="Unassembled WGS sequence"/>
</dbReference>
<keyword evidence="5" id="KW-1185">Reference proteome</keyword>